<dbReference type="Pfam" id="PF03452">
    <property type="entry name" value="Anp1"/>
    <property type="match status" value="1"/>
</dbReference>
<dbReference type="CDD" id="cd00761">
    <property type="entry name" value="Glyco_tranf_GTA_type"/>
    <property type="match status" value="1"/>
</dbReference>
<dbReference type="EMBL" id="BARW01000563">
    <property type="protein sequence ID" value="GAI66169.1"/>
    <property type="molecule type" value="Genomic_DNA"/>
</dbReference>
<protein>
    <recommendedName>
        <fullName evidence="1">Glycosyltransferase 2-like domain-containing protein</fullName>
    </recommendedName>
</protein>
<dbReference type="InterPro" id="IPR001173">
    <property type="entry name" value="Glyco_trans_2-like"/>
</dbReference>
<sequence>MMSTFDLNPTLKEFKEPIEFPNVLIAGLIRNRAWCLADFLQGLEMQDYPKKKISFHWIVGDCSDSTIPDLKAWTKKNKNSYRGILIEEVNFGRKDQDEHKWNPELLYRMGFMRNRYIKAIKDNEYIFSIDSDMILKDKRILKHLVCLDREAVAEVCWATWGKLNDFLLPTVWQFGSYGGTNEEFLAQLRQPGTYRVGGICTCELIAKSAIEKGANFSRITNLPPEMDGEDRQFSVRCAVHGINMWADTYFRAQHLEKETFLLRQKMLAWEKQRQNQHRISLCMLTHNEGYFLDEFLYKMGPLFDEIIIVDTGSTDSTLEIAKKYADKIFHFDWCDDFSAARNFLREKATCPWIFYADPDENYGVEALNQFDVMVKIENAVGFVFLVFNYRGDRSQPSLSESVRLFRNLSEFKFTGLVHETLDGAMAEYRKKNPDQVVGLSPIPMYHWGFVKGIKHRTEKLAYYKKLNEKQLRENPKDCRPYYNLAMHLLEEDGNKPEGIALLQKSIQLSSTFYQPRRELGLYHLREAQRQFA</sequence>
<dbReference type="AlphaFoldDB" id="X1SEF6"/>
<comment type="caution">
    <text evidence="2">The sequence shown here is derived from an EMBL/GenBank/DDBJ whole genome shotgun (WGS) entry which is preliminary data.</text>
</comment>
<dbReference type="Pfam" id="PF00535">
    <property type="entry name" value="Glycos_transf_2"/>
    <property type="match status" value="1"/>
</dbReference>
<organism evidence="2">
    <name type="scientific">marine sediment metagenome</name>
    <dbReference type="NCBI Taxonomy" id="412755"/>
    <lineage>
        <taxon>unclassified sequences</taxon>
        <taxon>metagenomes</taxon>
        <taxon>ecological metagenomes</taxon>
    </lineage>
</organism>
<evidence type="ECO:0000313" key="2">
    <source>
        <dbReference type="EMBL" id="GAI66169.1"/>
    </source>
</evidence>
<dbReference type="SUPFAM" id="SSF53448">
    <property type="entry name" value="Nucleotide-diphospho-sugar transferases"/>
    <property type="match status" value="2"/>
</dbReference>
<evidence type="ECO:0000259" key="1">
    <source>
        <dbReference type="Pfam" id="PF00535"/>
    </source>
</evidence>
<name>X1SEF6_9ZZZZ</name>
<dbReference type="Gene3D" id="3.90.550.10">
    <property type="entry name" value="Spore Coat Polysaccharide Biosynthesis Protein SpsA, Chain A"/>
    <property type="match status" value="2"/>
</dbReference>
<dbReference type="PANTHER" id="PTHR43630">
    <property type="entry name" value="POLY-BETA-1,6-N-ACETYL-D-GLUCOSAMINE SYNTHASE"/>
    <property type="match status" value="1"/>
</dbReference>
<dbReference type="InterPro" id="IPR029044">
    <property type="entry name" value="Nucleotide-diphossugar_trans"/>
</dbReference>
<dbReference type="PANTHER" id="PTHR43630:SF2">
    <property type="entry name" value="GLYCOSYLTRANSFERASE"/>
    <property type="match status" value="1"/>
</dbReference>
<feature type="non-terminal residue" evidence="2">
    <location>
        <position position="532"/>
    </location>
</feature>
<reference evidence="2" key="1">
    <citation type="journal article" date="2014" name="Front. Microbiol.">
        <title>High frequency of phylogenetically diverse reductive dehalogenase-homologous genes in deep subseafloor sedimentary metagenomes.</title>
        <authorList>
            <person name="Kawai M."/>
            <person name="Futagami T."/>
            <person name="Toyoda A."/>
            <person name="Takaki Y."/>
            <person name="Nishi S."/>
            <person name="Hori S."/>
            <person name="Arai W."/>
            <person name="Tsubouchi T."/>
            <person name="Morono Y."/>
            <person name="Uchiyama I."/>
            <person name="Ito T."/>
            <person name="Fujiyama A."/>
            <person name="Inagaki F."/>
            <person name="Takami H."/>
        </authorList>
    </citation>
    <scope>NUCLEOTIDE SEQUENCE</scope>
    <source>
        <strain evidence="2">Expedition CK06-06</strain>
    </source>
</reference>
<accession>X1SEF6</accession>
<feature type="domain" description="Glycosyltransferase 2-like" evidence="1">
    <location>
        <begin position="280"/>
        <end position="397"/>
    </location>
</feature>
<proteinExistence type="predicted"/>
<gene>
    <name evidence="2" type="ORF">S12H4_02337</name>
</gene>